<feature type="compositionally biased region" description="Low complexity" evidence="1">
    <location>
        <begin position="104"/>
        <end position="113"/>
    </location>
</feature>
<comment type="caution">
    <text evidence="3">The sequence shown here is derived from an EMBL/GenBank/DDBJ whole genome shotgun (WGS) entry which is preliminary data.</text>
</comment>
<evidence type="ECO:0000256" key="2">
    <source>
        <dbReference type="SAM" id="Phobius"/>
    </source>
</evidence>
<evidence type="ECO:0000313" key="4">
    <source>
        <dbReference type="Proteomes" id="UP000054314"/>
    </source>
</evidence>
<dbReference type="Proteomes" id="UP000054314">
    <property type="component" value="Unassembled WGS sequence"/>
</dbReference>
<accession>A0A0A0BWP2</accession>
<keyword evidence="2" id="KW-0472">Membrane</keyword>
<name>A0A0A0BWP2_9CELL</name>
<dbReference type="AlphaFoldDB" id="A0A0A0BWP2"/>
<dbReference type="GO" id="GO:0006508">
    <property type="term" value="P:proteolysis"/>
    <property type="evidence" value="ECO:0007669"/>
    <property type="project" value="InterPro"/>
</dbReference>
<dbReference type="EMBL" id="AXCZ01000096">
    <property type="protein sequence ID" value="KGM12331.1"/>
    <property type="molecule type" value="Genomic_DNA"/>
</dbReference>
<dbReference type="Gene3D" id="3.40.50.200">
    <property type="entry name" value="Peptidase S8/S53 domain"/>
    <property type="match status" value="1"/>
</dbReference>
<gene>
    <name evidence="3" type="ORF">N869_16930</name>
</gene>
<sequence>MAGALALVWSEYPDATGNQMIQTLLRHTFLNDGDLVRHDDHVGYGTVSISRMLQADPTSYPDENPLLREDARPTIEEITGGDPLPDAADGDADEQDQATVAADGPSPAGGFPGVPVVAVGAAAVAVGLALVVTVAVRRRTSAGPPPAARPR</sequence>
<keyword evidence="4" id="KW-1185">Reference proteome</keyword>
<protein>
    <recommendedName>
        <fullName evidence="5">Peptidase S8/S53 domain-containing protein</fullName>
    </recommendedName>
</protein>
<keyword evidence="2" id="KW-0812">Transmembrane</keyword>
<dbReference type="GO" id="GO:0004252">
    <property type="term" value="F:serine-type endopeptidase activity"/>
    <property type="evidence" value="ECO:0007669"/>
    <property type="project" value="InterPro"/>
</dbReference>
<evidence type="ECO:0000256" key="1">
    <source>
        <dbReference type="SAM" id="MobiDB-lite"/>
    </source>
</evidence>
<evidence type="ECO:0008006" key="5">
    <source>
        <dbReference type="Google" id="ProtNLM"/>
    </source>
</evidence>
<organism evidence="3 4">
    <name type="scientific">Cellulomonas bogoriensis 69B4 = DSM 16987</name>
    <dbReference type="NCBI Taxonomy" id="1386082"/>
    <lineage>
        <taxon>Bacteria</taxon>
        <taxon>Bacillati</taxon>
        <taxon>Actinomycetota</taxon>
        <taxon>Actinomycetes</taxon>
        <taxon>Micrococcales</taxon>
        <taxon>Cellulomonadaceae</taxon>
        <taxon>Cellulomonas</taxon>
    </lineage>
</organism>
<dbReference type="InterPro" id="IPR036852">
    <property type="entry name" value="Peptidase_S8/S53_dom_sf"/>
</dbReference>
<reference evidence="3 4" key="1">
    <citation type="submission" date="2013-08" db="EMBL/GenBank/DDBJ databases">
        <title>Genome sequencing of Cellulomonas bogoriensis 69B4.</title>
        <authorList>
            <person name="Chen F."/>
            <person name="Li Y."/>
            <person name="Wang G."/>
        </authorList>
    </citation>
    <scope>NUCLEOTIDE SEQUENCE [LARGE SCALE GENOMIC DNA]</scope>
    <source>
        <strain evidence="3 4">69B4</strain>
    </source>
</reference>
<keyword evidence="2" id="KW-1133">Transmembrane helix</keyword>
<proteinExistence type="predicted"/>
<feature type="transmembrane region" description="Helical" evidence="2">
    <location>
        <begin position="114"/>
        <end position="136"/>
    </location>
</feature>
<feature type="region of interest" description="Disordered" evidence="1">
    <location>
        <begin position="75"/>
        <end position="113"/>
    </location>
</feature>
<evidence type="ECO:0000313" key="3">
    <source>
        <dbReference type="EMBL" id="KGM12331.1"/>
    </source>
</evidence>
<dbReference type="SUPFAM" id="SSF52743">
    <property type="entry name" value="Subtilisin-like"/>
    <property type="match status" value="1"/>
</dbReference>